<evidence type="ECO:0008006" key="3">
    <source>
        <dbReference type="Google" id="ProtNLM"/>
    </source>
</evidence>
<evidence type="ECO:0000313" key="2">
    <source>
        <dbReference type="Proteomes" id="UP000254764"/>
    </source>
</evidence>
<name>A0A376AEV8_9HYPH</name>
<proteinExistence type="predicted"/>
<evidence type="ECO:0000313" key="1">
    <source>
        <dbReference type="EMBL" id="SSC66264.1"/>
    </source>
</evidence>
<dbReference type="Gene3D" id="2.160.10.10">
    <property type="entry name" value="Hexapeptide repeat proteins"/>
    <property type="match status" value="1"/>
</dbReference>
<dbReference type="AlphaFoldDB" id="A0A376AEV8"/>
<protein>
    <recommendedName>
        <fullName evidence="3">Acyltransferase</fullName>
    </recommendedName>
</protein>
<dbReference type="InterPro" id="IPR051159">
    <property type="entry name" value="Hexapeptide_acetyltransf"/>
</dbReference>
<dbReference type="EMBL" id="UEYP01000002">
    <property type="protein sequence ID" value="SSC66264.1"/>
    <property type="molecule type" value="Genomic_DNA"/>
</dbReference>
<dbReference type="RefSeq" id="WP_115669075.1">
    <property type="nucleotide sequence ID" value="NZ_UEYP01000002.1"/>
</dbReference>
<keyword evidence="2" id="KW-1185">Reference proteome</keyword>
<dbReference type="STRING" id="1336235.GCA_000518785_00720"/>
<organism evidence="1 2">
    <name type="scientific">Ciceribacter selenitireducens ATCC BAA-1503</name>
    <dbReference type="NCBI Taxonomy" id="1336235"/>
    <lineage>
        <taxon>Bacteria</taxon>
        <taxon>Pseudomonadati</taxon>
        <taxon>Pseudomonadota</taxon>
        <taxon>Alphaproteobacteria</taxon>
        <taxon>Hyphomicrobiales</taxon>
        <taxon>Rhizobiaceae</taxon>
        <taxon>Ciceribacter</taxon>
    </lineage>
</organism>
<reference evidence="2" key="1">
    <citation type="submission" date="2018-07" db="EMBL/GenBank/DDBJ databases">
        <authorList>
            <person name="Peiro R."/>
            <person name="Begona"/>
            <person name="Cbmso G."/>
            <person name="Lopez M."/>
            <person name="Gonzalez S."/>
        </authorList>
    </citation>
    <scope>NUCLEOTIDE SEQUENCE [LARGE SCALE GENOMIC DNA]</scope>
</reference>
<dbReference type="InterPro" id="IPR011004">
    <property type="entry name" value="Trimer_LpxA-like_sf"/>
</dbReference>
<gene>
    <name evidence="1" type="ORF">RHIZ70_1972</name>
</gene>
<sequence length="226" mass="24451">MKLSFLSGLIRAAKARWFFLLEMPEGNRFEDKGAAGLKGRVIVKRGTGNTITIGSGTRFDGSIEILGTKNTVVIGDNCHFKGDIVVKDHGQTVTFGDHSTCKSVYILCQEGCSVRIGRWCMLSRDIEIRTTDAHSLIDRQTGKRLNTAASIAIGDHVWVGVGAIINKGSRIAADSVVGAMAFVNSAFDEEGVVIAGVPAKIVRRGVTWHRGRKKAFSSAEMDAWRG</sequence>
<dbReference type="OrthoDB" id="9815592at2"/>
<dbReference type="Proteomes" id="UP000254764">
    <property type="component" value="Unassembled WGS sequence"/>
</dbReference>
<dbReference type="PANTHER" id="PTHR23416">
    <property type="entry name" value="SIALIC ACID SYNTHASE-RELATED"/>
    <property type="match status" value="1"/>
</dbReference>
<accession>A0A376AEV8</accession>
<dbReference type="SUPFAM" id="SSF51161">
    <property type="entry name" value="Trimeric LpxA-like enzymes"/>
    <property type="match status" value="1"/>
</dbReference>